<dbReference type="KEGG" id="ths:TES1_1506"/>
<name>W0I4A3_9EURY</name>
<reference evidence="2 3" key="1">
    <citation type="journal article" date="2014" name="Int. J. Syst. Evol. Microbiol.">
        <title>Thermococcus paralvinellae sp. nov. and Thermococcus cleftensis sp. nov. of hyperthermophilic heterotrophs from deep-sea hydrothermal vents.</title>
        <authorList>
            <person name="Hensley S.A."/>
            <person name="Jung J.H."/>
            <person name="Park C.S."/>
            <person name="Holden J.F."/>
        </authorList>
    </citation>
    <scope>NUCLEOTIDE SEQUENCE [LARGE SCALE GENOMIC DNA]</scope>
    <source>
        <strain evidence="2 3">ES1</strain>
    </source>
</reference>
<feature type="transmembrane region" description="Helical" evidence="1">
    <location>
        <begin position="5"/>
        <end position="24"/>
    </location>
</feature>
<sequence>MNRKIWLMAVTLMFLFAMLSIHFIKSANPYGALISAGFAILTIHVGMKLAGIKESEKELKIAATTLYIYVVFAILWFAWKLAKLYGSQEFKPFVLEASRVITIAISINLGVRAYYTLKGDVT</sequence>
<protein>
    <submittedName>
        <fullName evidence="2">Uncharacterized protein</fullName>
    </submittedName>
</protein>
<keyword evidence="3" id="KW-1185">Reference proteome</keyword>
<accession>W0I4A3</accession>
<keyword evidence="1" id="KW-1133">Transmembrane helix</keyword>
<feature type="transmembrane region" description="Helical" evidence="1">
    <location>
        <begin position="30"/>
        <end position="47"/>
    </location>
</feature>
<feature type="transmembrane region" description="Helical" evidence="1">
    <location>
        <begin position="59"/>
        <end position="79"/>
    </location>
</feature>
<dbReference type="HOGENOM" id="CLU_164505_0_0_2"/>
<dbReference type="OrthoDB" id="89926at2157"/>
<dbReference type="AlphaFoldDB" id="W0I4A3"/>
<evidence type="ECO:0000313" key="2">
    <source>
        <dbReference type="EMBL" id="AHF80884.1"/>
    </source>
</evidence>
<keyword evidence="1" id="KW-0472">Membrane</keyword>
<evidence type="ECO:0000256" key="1">
    <source>
        <dbReference type="SAM" id="Phobius"/>
    </source>
</evidence>
<evidence type="ECO:0000313" key="3">
    <source>
        <dbReference type="Proteomes" id="UP000019027"/>
    </source>
</evidence>
<dbReference type="STRING" id="582419.TES1_1506"/>
<dbReference type="GeneID" id="24907401"/>
<dbReference type="Proteomes" id="UP000019027">
    <property type="component" value="Chromosome"/>
</dbReference>
<gene>
    <name evidence="2" type="ORF">TES1_1506</name>
</gene>
<dbReference type="EMBL" id="CP006965">
    <property type="protein sequence ID" value="AHF80884.1"/>
    <property type="molecule type" value="Genomic_DNA"/>
</dbReference>
<dbReference type="RefSeq" id="WP_042681712.1">
    <property type="nucleotide sequence ID" value="NZ_CP006965.1"/>
</dbReference>
<keyword evidence="1" id="KW-0812">Transmembrane</keyword>
<feature type="transmembrane region" description="Helical" evidence="1">
    <location>
        <begin position="99"/>
        <end position="117"/>
    </location>
</feature>
<proteinExistence type="predicted"/>
<organism evidence="2 3">
    <name type="scientific">Thermococcus paralvinellae</name>
    <dbReference type="NCBI Taxonomy" id="582419"/>
    <lineage>
        <taxon>Archaea</taxon>
        <taxon>Methanobacteriati</taxon>
        <taxon>Methanobacteriota</taxon>
        <taxon>Thermococci</taxon>
        <taxon>Thermococcales</taxon>
        <taxon>Thermococcaceae</taxon>
        <taxon>Thermococcus</taxon>
    </lineage>
</organism>